<organism evidence="1 2">
    <name type="scientific">Pseudogymnoascus destructans (strain ATCC MYA-4855 / 20631-21)</name>
    <name type="common">Bat white-nose syndrome fungus</name>
    <name type="synonym">Geomyces destructans</name>
    <dbReference type="NCBI Taxonomy" id="658429"/>
    <lineage>
        <taxon>Eukaryota</taxon>
        <taxon>Fungi</taxon>
        <taxon>Dikarya</taxon>
        <taxon>Ascomycota</taxon>
        <taxon>Pezizomycotina</taxon>
        <taxon>Leotiomycetes</taxon>
        <taxon>Thelebolales</taxon>
        <taxon>Thelebolaceae</taxon>
        <taxon>Pseudogymnoascus</taxon>
    </lineage>
</organism>
<accession>L8FU22</accession>
<reference evidence="2" key="1">
    <citation type="submission" date="2010-09" db="EMBL/GenBank/DDBJ databases">
        <title>The genome sequence of Geomyces destructans 20631-21.</title>
        <authorList>
            <consortium name="The Broad Institute Genome Sequencing Platform"/>
            <person name="Cuomo C.A."/>
            <person name="Blehert D.S."/>
            <person name="Lorch J.M."/>
            <person name="Young S.K."/>
            <person name="Zeng Q."/>
            <person name="Gargeya S."/>
            <person name="Fitzgerald M."/>
            <person name="Haas B."/>
            <person name="Abouelleil A."/>
            <person name="Alvarado L."/>
            <person name="Arachchi H.M."/>
            <person name="Berlin A."/>
            <person name="Brown A."/>
            <person name="Chapman S.B."/>
            <person name="Chen Z."/>
            <person name="Dunbar C."/>
            <person name="Freedman E."/>
            <person name="Gearin G."/>
            <person name="Gellesch M."/>
            <person name="Goldberg J."/>
            <person name="Griggs A."/>
            <person name="Gujja S."/>
            <person name="Heiman D."/>
            <person name="Howarth C."/>
            <person name="Larson L."/>
            <person name="Lui A."/>
            <person name="MacDonald P.J.P."/>
            <person name="Montmayeur A."/>
            <person name="Murphy C."/>
            <person name="Neiman D."/>
            <person name="Pearson M."/>
            <person name="Priest M."/>
            <person name="Roberts A."/>
            <person name="Saif S."/>
            <person name="Shea T."/>
            <person name="Shenoy N."/>
            <person name="Sisk P."/>
            <person name="Stolte C."/>
            <person name="Sykes S."/>
            <person name="Wortman J."/>
            <person name="Nusbaum C."/>
            <person name="Birren B."/>
        </authorList>
    </citation>
    <scope>NUCLEOTIDE SEQUENCE [LARGE SCALE GENOMIC DNA]</scope>
    <source>
        <strain evidence="2">ATCC MYA-4855 / 20631-21</strain>
    </source>
</reference>
<dbReference type="VEuPathDB" id="FungiDB:GMDG_06540"/>
<dbReference type="OrthoDB" id="2832510at2759"/>
<name>L8FU22_PSED2</name>
<protein>
    <submittedName>
        <fullName evidence="1">Uncharacterized protein</fullName>
    </submittedName>
</protein>
<dbReference type="AlphaFoldDB" id="L8FU22"/>
<sequence length="194" mass="21174">MSIRAAVTRTTPAWLRSPRLRSSRTTSMGASCSPTVATIPDYITQCASHTPSKPDHAGSALDPGLRLGRTRWIYVSSPEPAPKGLQGATVRRQKTLMPYAAHLWSGGREEAWNLDILCTHPDFEGKKHGSFLVTVGEAEGDGVCTSVIAPWGKFGFKGAGRADVGPIAWVSTIIFRDKITTIIFRDKITRGRRR</sequence>
<dbReference type="HOGENOM" id="CLU_1402985_0_0_1"/>
<dbReference type="STRING" id="658429.L8FU22"/>
<evidence type="ECO:0000313" key="1">
    <source>
        <dbReference type="EMBL" id="ELR04029.1"/>
    </source>
</evidence>
<keyword evidence="2" id="KW-1185">Reference proteome</keyword>
<dbReference type="EMBL" id="GL573335">
    <property type="protein sequence ID" value="ELR04029.1"/>
    <property type="molecule type" value="Genomic_DNA"/>
</dbReference>
<dbReference type="InParanoid" id="L8FU22"/>
<dbReference type="Proteomes" id="UP000011064">
    <property type="component" value="Unassembled WGS sequence"/>
</dbReference>
<proteinExistence type="predicted"/>
<evidence type="ECO:0000313" key="2">
    <source>
        <dbReference type="Proteomes" id="UP000011064"/>
    </source>
</evidence>
<gene>
    <name evidence="1" type="ORF">GMDG_06540</name>
</gene>